<dbReference type="Proteomes" id="UP000007797">
    <property type="component" value="Unassembled WGS sequence"/>
</dbReference>
<proteinExistence type="predicted"/>
<organism evidence="2 3">
    <name type="scientific">Cavenderia fasciculata</name>
    <name type="common">Slime mold</name>
    <name type="synonym">Dictyostelium fasciculatum</name>
    <dbReference type="NCBI Taxonomy" id="261658"/>
    <lineage>
        <taxon>Eukaryota</taxon>
        <taxon>Amoebozoa</taxon>
        <taxon>Evosea</taxon>
        <taxon>Eumycetozoa</taxon>
        <taxon>Dictyostelia</taxon>
        <taxon>Acytosteliales</taxon>
        <taxon>Cavenderiaceae</taxon>
        <taxon>Cavenderia</taxon>
    </lineage>
</organism>
<protein>
    <submittedName>
        <fullName evidence="2">Uncharacterized protein</fullName>
    </submittedName>
</protein>
<feature type="chain" id="PRO_5003316231" evidence="1">
    <location>
        <begin position="19"/>
        <end position="62"/>
    </location>
</feature>
<dbReference type="GeneID" id="14867325"/>
<name>F4Q904_CACFS</name>
<dbReference type="EMBL" id="GL883026">
    <property type="protein sequence ID" value="EGG15173.1"/>
    <property type="molecule type" value="Genomic_DNA"/>
</dbReference>
<feature type="signal peptide" evidence="1">
    <location>
        <begin position="1"/>
        <end position="18"/>
    </location>
</feature>
<evidence type="ECO:0000313" key="3">
    <source>
        <dbReference type="Proteomes" id="UP000007797"/>
    </source>
</evidence>
<gene>
    <name evidence="2" type="ORF">DFA_09999</name>
</gene>
<sequence>MIKICLLVLIVLISMVYAESELKPNCAAVQCLMVECPLGQASYVPTGQLRLSGLISRCARLC</sequence>
<keyword evidence="3" id="KW-1185">Reference proteome</keyword>
<dbReference type="RefSeq" id="XP_004351893.1">
    <property type="nucleotide sequence ID" value="XM_004351841.1"/>
</dbReference>
<reference evidence="3" key="1">
    <citation type="journal article" date="2011" name="Genome Res.">
        <title>Phylogeny-wide analysis of social amoeba genomes highlights ancient origins for complex intercellular communication.</title>
        <authorList>
            <person name="Heidel A.J."/>
            <person name="Lawal H.M."/>
            <person name="Felder M."/>
            <person name="Schilde C."/>
            <person name="Helps N.R."/>
            <person name="Tunggal B."/>
            <person name="Rivero F."/>
            <person name="John U."/>
            <person name="Schleicher M."/>
            <person name="Eichinger L."/>
            <person name="Platzer M."/>
            <person name="Noegel A.A."/>
            <person name="Schaap P."/>
            <person name="Gloeckner G."/>
        </authorList>
    </citation>
    <scope>NUCLEOTIDE SEQUENCE [LARGE SCALE GENOMIC DNA]</scope>
    <source>
        <strain evidence="3">SH3</strain>
    </source>
</reference>
<evidence type="ECO:0000256" key="1">
    <source>
        <dbReference type="SAM" id="SignalP"/>
    </source>
</evidence>
<dbReference type="KEGG" id="dfa:DFA_09999"/>
<dbReference type="AlphaFoldDB" id="F4Q904"/>
<accession>F4Q904</accession>
<keyword evidence="1" id="KW-0732">Signal</keyword>
<evidence type="ECO:0000313" key="2">
    <source>
        <dbReference type="EMBL" id="EGG15173.1"/>
    </source>
</evidence>